<proteinExistence type="predicted"/>
<evidence type="ECO:0000313" key="2">
    <source>
        <dbReference type="Proteomes" id="UP001501725"/>
    </source>
</evidence>
<dbReference type="EMBL" id="BAABGY010000007">
    <property type="protein sequence ID" value="GAA4328506.1"/>
    <property type="molecule type" value="Genomic_DNA"/>
</dbReference>
<comment type="caution">
    <text evidence="1">The sequence shown here is derived from an EMBL/GenBank/DDBJ whole genome shotgun (WGS) entry which is preliminary data.</text>
</comment>
<dbReference type="RefSeq" id="WP_345255280.1">
    <property type="nucleotide sequence ID" value="NZ_BAABGY010000007.1"/>
</dbReference>
<accession>A0ABP8GQL0</accession>
<gene>
    <name evidence="1" type="ORF">GCM10023184_18420</name>
</gene>
<keyword evidence="2" id="KW-1185">Reference proteome</keyword>
<name>A0ABP8GQL0_9BACT</name>
<dbReference type="Proteomes" id="UP001501725">
    <property type="component" value="Unassembled WGS sequence"/>
</dbReference>
<evidence type="ECO:0000313" key="1">
    <source>
        <dbReference type="EMBL" id="GAA4328506.1"/>
    </source>
</evidence>
<reference evidence="2" key="1">
    <citation type="journal article" date="2019" name="Int. J. Syst. Evol. Microbiol.">
        <title>The Global Catalogue of Microorganisms (GCM) 10K type strain sequencing project: providing services to taxonomists for standard genome sequencing and annotation.</title>
        <authorList>
            <consortium name="The Broad Institute Genomics Platform"/>
            <consortium name="The Broad Institute Genome Sequencing Center for Infectious Disease"/>
            <person name="Wu L."/>
            <person name="Ma J."/>
        </authorList>
    </citation>
    <scope>NUCLEOTIDE SEQUENCE [LARGE SCALE GENOMIC DNA]</scope>
    <source>
        <strain evidence="2">JCM 17919</strain>
    </source>
</reference>
<protein>
    <submittedName>
        <fullName evidence="1">Uncharacterized protein</fullName>
    </submittedName>
</protein>
<organism evidence="1 2">
    <name type="scientific">Flaviaesturariibacter amylovorans</name>
    <dbReference type="NCBI Taxonomy" id="1084520"/>
    <lineage>
        <taxon>Bacteria</taxon>
        <taxon>Pseudomonadati</taxon>
        <taxon>Bacteroidota</taxon>
        <taxon>Chitinophagia</taxon>
        <taxon>Chitinophagales</taxon>
        <taxon>Chitinophagaceae</taxon>
        <taxon>Flaviaestuariibacter</taxon>
    </lineage>
</organism>
<sequence length="88" mass="9682">MLPTTFPESNFVYTKPAGWTDEQCSDLPVFEGAYPDGTPVIVSCWRLNKEEMELIQQTGCVYLMVIGQGTPPVSLHIESPFTAAAAEE</sequence>